<accession>A1R2G9</accession>
<dbReference type="AlphaFoldDB" id="A1R2G9"/>
<keyword evidence="3" id="KW-1185">Reference proteome</keyword>
<gene>
    <name evidence="2" type="ordered locus">AAur_0625</name>
</gene>
<dbReference type="KEGG" id="aau:AAur_0625"/>
<protein>
    <recommendedName>
        <fullName evidence="1">TNT domain-containing protein</fullName>
    </recommendedName>
</protein>
<evidence type="ECO:0000313" key="3">
    <source>
        <dbReference type="Proteomes" id="UP000000637"/>
    </source>
</evidence>
<name>A1R2G9_PAEAT</name>
<dbReference type="GO" id="GO:0050135">
    <property type="term" value="F:NADP+ nucleosidase activity"/>
    <property type="evidence" value="ECO:0007669"/>
    <property type="project" value="InterPro"/>
</dbReference>
<sequence>MAFSPPNLARMGLGVGGFEDGSYLYALKEGKPESFEARSLPVSALELPYFSYRVADDWPDGMAGWKIQSSSVAPWFGRAGGATQVLFFDEEDTLISVEDLLKMGVLTYEY</sequence>
<dbReference type="Pfam" id="PF14021">
    <property type="entry name" value="TNT"/>
    <property type="match status" value="1"/>
</dbReference>
<reference evidence="2 3" key="1">
    <citation type="journal article" date="2006" name="PLoS Genet.">
        <title>Secrets of soil survival revealed by the genome sequence of Arthrobacter aurescens TC1.</title>
        <authorList>
            <person name="Mongodin E.F."/>
            <person name="Shapir N."/>
            <person name="Daugherty S.C."/>
            <person name="DeBoy R.T."/>
            <person name="Emerson J.B."/>
            <person name="Shvartzbeyn A."/>
            <person name="Radune D."/>
            <person name="Vamathevan J."/>
            <person name="Riggs F."/>
            <person name="Grinberg V."/>
            <person name="Khouri H."/>
            <person name="Wackett L.P."/>
            <person name="Nelson K.E."/>
            <person name="Sadowsky M.J."/>
        </authorList>
    </citation>
    <scope>NUCLEOTIDE SEQUENCE [LARGE SCALE GENOMIC DNA]</scope>
    <source>
        <strain evidence="2 3">TC1</strain>
    </source>
</reference>
<dbReference type="EMBL" id="CP000474">
    <property type="protein sequence ID" value="ABM07918.1"/>
    <property type="molecule type" value="Genomic_DNA"/>
</dbReference>
<dbReference type="STRING" id="290340.AAur_0625"/>
<proteinExistence type="predicted"/>
<evidence type="ECO:0000313" key="2">
    <source>
        <dbReference type="EMBL" id="ABM07918.1"/>
    </source>
</evidence>
<dbReference type="Proteomes" id="UP000000637">
    <property type="component" value="Chromosome"/>
</dbReference>
<organism evidence="2 3">
    <name type="scientific">Paenarthrobacter aurescens (strain TC1)</name>
    <dbReference type="NCBI Taxonomy" id="290340"/>
    <lineage>
        <taxon>Bacteria</taxon>
        <taxon>Bacillati</taxon>
        <taxon>Actinomycetota</taxon>
        <taxon>Actinomycetes</taxon>
        <taxon>Micrococcales</taxon>
        <taxon>Micrococcaceae</taxon>
        <taxon>Paenarthrobacter</taxon>
    </lineage>
</organism>
<evidence type="ECO:0000259" key="1">
    <source>
        <dbReference type="Pfam" id="PF14021"/>
    </source>
</evidence>
<feature type="domain" description="TNT" evidence="1">
    <location>
        <begin position="17"/>
        <end position="107"/>
    </location>
</feature>
<dbReference type="HOGENOM" id="CLU_2165732_0_0_11"/>
<dbReference type="eggNOG" id="COG0803">
    <property type="taxonomic scope" value="Bacteria"/>
</dbReference>
<dbReference type="InterPro" id="IPR025331">
    <property type="entry name" value="TNT"/>
</dbReference>